<dbReference type="CDD" id="cd02901">
    <property type="entry name" value="Macro_Poa1p-like"/>
    <property type="match status" value="1"/>
</dbReference>
<dbReference type="SUPFAM" id="SSF52949">
    <property type="entry name" value="Macro domain-like"/>
    <property type="match status" value="1"/>
</dbReference>
<sequence>MTIRFKKGDMFAEPVEALVNTVNCVGVMGKGVALVFKNRWPANFKAYKSLCDGNELQPGQMFVFDTKSLFEAEGPRYLVNFPTKAHWRSKSKISYVEDGLDALVSTIREYGIKSIGIPPLGCGNGGLDWAQVKPLIVSKLSGLEGVDIVVFAPRDAADEPEHVHTEFQMTYPRAVLLKGLNELEKFFDGSFDRISLQKVVYFLQALGVEFKLGFARQLHGPYSETLKMAYIALENHGMISGFMTGERQAHVTNSGCAVADEFLSSCDKDSDKIIDKLSKLIQGYESPYGLELLSSVHWLAQHEGHYPVEKIIEEMIGWNEHKRNSFSEDAIRVAYDRLQEDNLLN</sequence>
<dbReference type="InterPro" id="IPR002589">
    <property type="entry name" value="Macro_dom"/>
</dbReference>
<proteinExistence type="predicted"/>
<dbReference type="EMBL" id="LAZR01007868">
    <property type="protein sequence ID" value="KKM82403.1"/>
    <property type="molecule type" value="Genomic_DNA"/>
</dbReference>
<evidence type="ECO:0000259" key="1">
    <source>
        <dbReference type="PROSITE" id="PS51154"/>
    </source>
</evidence>
<name>A0A0F9KKD4_9ZZZZ</name>
<organism evidence="2">
    <name type="scientific">marine sediment metagenome</name>
    <dbReference type="NCBI Taxonomy" id="412755"/>
    <lineage>
        <taxon>unclassified sequences</taxon>
        <taxon>metagenomes</taxon>
        <taxon>ecological metagenomes</taxon>
    </lineage>
</organism>
<comment type="caution">
    <text evidence="2">The sequence shown here is derived from an EMBL/GenBank/DDBJ whole genome shotgun (WGS) entry which is preliminary data.</text>
</comment>
<reference evidence="2" key="1">
    <citation type="journal article" date="2015" name="Nature">
        <title>Complex archaea that bridge the gap between prokaryotes and eukaryotes.</title>
        <authorList>
            <person name="Spang A."/>
            <person name="Saw J.H."/>
            <person name="Jorgensen S.L."/>
            <person name="Zaremba-Niedzwiedzka K."/>
            <person name="Martijn J."/>
            <person name="Lind A.E."/>
            <person name="van Eijk R."/>
            <person name="Schleper C."/>
            <person name="Guy L."/>
            <person name="Ettema T.J."/>
        </authorList>
    </citation>
    <scope>NUCLEOTIDE SEQUENCE</scope>
</reference>
<protein>
    <recommendedName>
        <fullName evidence="1">Macro domain-containing protein</fullName>
    </recommendedName>
</protein>
<dbReference type="PROSITE" id="PS51154">
    <property type="entry name" value="MACRO"/>
    <property type="match status" value="1"/>
</dbReference>
<dbReference type="PANTHER" id="PTHR12521:SF0">
    <property type="entry name" value="ADP-RIBOSE GLYCOHYDROLASE OARD1"/>
    <property type="match status" value="1"/>
</dbReference>
<gene>
    <name evidence="2" type="ORF">LCGC14_1319930</name>
</gene>
<dbReference type="AlphaFoldDB" id="A0A0F9KKD4"/>
<dbReference type="PANTHER" id="PTHR12521">
    <property type="entry name" value="PROTEIN C6ORF130"/>
    <property type="match status" value="1"/>
</dbReference>
<dbReference type="Gene3D" id="3.40.220.10">
    <property type="entry name" value="Leucine Aminopeptidase, subunit E, domain 1"/>
    <property type="match status" value="1"/>
</dbReference>
<dbReference type="InterPro" id="IPR043472">
    <property type="entry name" value="Macro_dom-like"/>
</dbReference>
<evidence type="ECO:0000313" key="2">
    <source>
        <dbReference type="EMBL" id="KKM82403.1"/>
    </source>
</evidence>
<dbReference type="Pfam" id="PF01661">
    <property type="entry name" value="Macro"/>
    <property type="match status" value="1"/>
</dbReference>
<dbReference type="GO" id="GO:0140291">
    <property type="term" value="P:peptidyl-glutamate ADP-deribosylation"/>
    <property type="evidence" value="ECO:0007669"/>
    <property type="project" value="TreeGrafter"/>
</dbReference>
<accession>A0A0F9KKD4</accession>
<dbReference type="InterPro" id="IPR050892">
    <property type="entry name" value="ADP-ribose_metab_enzymes"/>
</dbReference>
<dbReference type="SMART" id="SM00506">
    <property type="entry name" value="A1pp"/>
    <property type="match status" value="1"/>
</dbReference>
<feature type="domain" description="Macro" evidence="1">
    <location>
        <begin position="1"/>
        <end position="167"/>
    </location>
</feature>